<proteinExistence type="predicted"/>
<dbReference type="EnsemblFungi" id="EJT78316">
    <property type="protein sequence ID" value="EJT78316"/>
    <property type="gene ID" value="GGTG_03417"/>
</dbReference>
<keyword evidence="4" id="KW-1185">Reference proteome</keyword>
<dbReference type="AlphaFoldDB" id="J3NQ60"/>
<gene>
    <name evidence="3" type="primary">20343875</name>
    <name evidence="2" type="ORF">GGTG_03417</name>
</gene>
<reference evidence="3" key="4">
    <citation type="journal article" date="2015" name="G3 (Bethesda)">
        <title>Genome sequences of three phytopathogenic species of the Magnaporthaceae family of fungi.</title>
        <authorList>
            <person name="Okagaki L.H."/>
            <person name="Nunes C.C."/>
            <person name="Sailsbery J."/>
            <person name="Clay B."/>
            <person name="Brown D."/>
            <person name="John T."/>
            <person name="Oh Y."/>
            <person name="Young N."/>
            <person name="Fitzgerald M."/>
            <person name="Haas B.J."/>
            <person name="Zeng Q."/>
            <person name="Young S."/>
            <person name="Adiconis X."/>
            <person name="Fan L."/>
            <person name="Levin J.Z."/>
            <person name="Mitchell T.K."/>
            <person name="Okubara P.A."/>
            <person name="Farman M.L."/>
            <person name="Kohn L.M."/>
            <person name="Birren B."/>
            <person name="Ma L.-J."/>
            <person name="Dean R.A."/>
        </authorList>
    </citation>
    <scope>NUCLEOTIDE SEQUENCE</scope>
    <source>
        <strain evidence="3">R3-111a-1</strain>
    </source>
</reference>
<name>J3NQ60_GAET3</name>
<dbReference type="HOGENOM" id="CLU_2333715_0_0_1"/>
<dbReference type="GeneID" id="20343875"/>
<evidence type="ECO:0000313" key="3">
    <source>
        <dbReference type="EnsemblFungi" id="EJT78316"/>
    </source>
</evidence>
<evidence type="ECO:0000313" key="2">
    <source>
        <dbReference type="EMBL" id="EJT78316.1"/>
    </source>
</evidence>
<reference evidence="4" key="1">
    <citation type="submission" date="2010-07" db="EMBL/GenBank/DDBJ databases">
        <title>The genome sequence of Gaeumannomyces graminis var. tritici strain R3-111a-1.</title>
        <authorList>
            <consortium name="The Broad Institute Genome Sequencing Platform"/>
            <person name="Ma L.-J."/>
            <person name="Dead R."/>
            <person name="Young S."/>
            <person name="Zeng Q."/>
            <person name="Koehrsen M."/>
            <person name="Alvarado L."/>
            <person name="Berlin A."/>
            <person name="Chapman S.B."/>
            <person name="Chen Z."/>
            <person name="Freedman E."/>
            <person name="Gellesch M."/>
            <person name="Goldberg J."/>
            <person name="Griggs A."/>
            <person name="Gujja S."/>
            <person name="Heilman E.R."/>
            <person name="Heiman D."/>
            <person name="Hepburn T."/>
            <person name="Howarth C."/>
            <person name="Jen D."/>
            <person name="Larson L."/>
            <person name="Mehta T."/>
            <person name="Neiman D."/>
            <person name="Pearson M."/>
            <person name="Roberts A."/>
            <person name="Saif S."/>
            <person name="Shea T."/>
            <person name="Shenoy N."/>
            <person name="Sisk P."/>
            <person name="Stolte C."/>
            <person name="Sykes S."/>
            <person name="Walk T."/>
            <person name="White J."/>
            <person name="Yandava C."/>
            <person name="Haas B."/>
            <person name="Nusbaum C."/>
            <person name="Birren B."/>
        </authorList>
    </citation>
    <scope>NUCLEOTIDE SEQUENCE [LARGE SCALE GENOMIC DNA]</scope>
    <source>
        <strain evidence="4">R3-111a-1</strain>
    </source>
</reference>
<feature type="region of interest" description="Disordered" evidence="1">
    <location>
        <begin position="53"/>
        <end position="98"/>
    </location>
</feature>
<organism evidence="2">
    <name type="scientific">Gaeumannomyces tritici (strain R3-111a-1)</name>
    <name type="common">Wheat and barley take-all root rot fungus</name>
    <name type="synonym">Gaeumannomyces graminis var. tritici</name>
    <dbReference type="NCBI Taxonomy" id="644352"/>
    <lineage>
        <taxon>Eukaryota</taxon>
        <taxon>Fungi</taxon>
        <taxon>Dikarya</taxon>
        <taxon>Ascomycota</taxon>
        <taxon>Pezizomycotina</taxon>
        <taxon>Sordariomycetes</taxon>
        <taxon>Sordariomycetidae</taxon>
        <taxon>Magnaporthales</taxon>
        <taxon>Magnaporthaceae</taxon>
        <taxon>Gaeumannomyces</taxon>
    </lineage>
</organism>
<protein>
    <submittedName>
        <fullName evidence="2 3">Uncharacterized protein</fullName>
    </submittedName>
</protein>
<reference evidence="2" key="2">
    <citation type="submission" date="2010-07" db="EMBL/GenBank/DDBJ databases">
        <authorList>
            <consortium name="The Broad Institute Genome Sequencing Platform"/>
            <consortium name="Broad Institute Genome Sequencing Center for Infectious Disease"/>
            <person name="Ma L.-J."/>
            <person name="Dead R."/>
            <person name="Young S."/>
            <person name="Zeng Q."/>
            <person name="Koehrsen M."/>
            <person name="Alvarado L."/>
            <person name="Berlin A."/>
            <person name="Chapman S.B."/>
            <person name="Chen Z."/>
            <person name="Freedman E."/>
            <person name="Gellesch M."/>
            <person name="Goldberg J."/>
            <person name="Griggs A."/>
            <person name="Gujja S."/>
            <person name="Heilman E.R."/>
            <person name="Heiman D."/>
            <person name="Hepburn T."/>
            <person name="Howarth C."/>
            <person name="Jen D."/>
            <person name="Larson L."/>
            <person name="Mehta T."/>
            <person name="Neiman D."/>
            <person name="Pearson M."/>
            <person name="Roberts A."/>
            <person name="Saif S."/>
            <person name="Shea T."/>
            <person name="Shenoy N."/>
            <person name="Sisk P."/>
            <person name="Stolte C."/>
            <person name="Sykes S."/>
            <person name="Walk T."/>
            <person name="White J."/>
            <person name="Yandava C."/>
            <person name="Haas B."/>
            <person name="Nusbaum C."/>
            <person name="Birren B."/>
        </authorList>
    </citation>
    <scope>NUCLEOTIDE SEQUENCE</scope>
    <source>
        <strain evidence="2">R3-111a-1</strain>
    </source>
</reference>
<dbReference type="EMBL" id="GL385396">
    <property type="protein sequence ID" value="EJT78316.1"/>
    <property type="molecule type" value="Genomic_DNA"/>
</dbReference>
<evidence type="ECO:0000256" key="1">
    <source>
        <dbReference type="SAM" id="MobiDB-lite"/>
    </source>
</evidence>
<dbReference type="RefSeq" id="XP_009219461.1">
    <property type="nucleotide sequence ID" value="XM_009221197.1"/>
</dbReference>
<dbReference type="Proteomes" id="UP000006039">
    <property type="component" value="Unassembled WGS sequence"/>
</dbReference>
<feature type="compositionally biased region" description="Polar residues" evidence="1">
    <location>
        <begin position="71"/>
        <end position="80"/>
    </location>
</feature>
<accession>J3NQ60</accession>
<evidence type="ECO:0000313" key="4">
    <source>
        <dbReference type="Proteomes" id="UP000006039"/>
    </source>
</evidence>
<reference evidence="3" key="5">
    <citation type="submission" date="2018-04" db="UniProtKB">
        <authorList>
            <consortium name="EnsemblFungi"/>
        </authorList>
    </citation>
    <scope>IDENTIFICATION</scope>
    <source>
        <strain evidence="3">R3-111a-1</strain>
    </source>
</reference>
<feature type="compositionally biased region" description="Basic and acidic residues" evidence="1">
    <location>
        <begin position="53"/>
        <end position="66"/>
    </location>
</feature>
<reference evidence="2" key="3">
    <citation type="submission" date="2010-09" db="EMBL/GenBank/DDBJ databases">
        <title>Annotation of Gaeumannomyces graminis var. tritici R3-111a-1.</title>
        <authorList>
            <consortium name="The Broad Institute Genome Sequencing Platform"/>
            <person name="Ma L.-J."/>
            <person name="Dead R."/>
            <person name="Young S.K."/>
            <person name="Zeng Q."/>
            <person name="Gargeya S."/>
            <person name="Fitzgerald M."/>
            <person name="Haas B."/>
            <person name="Abouelleil A."/>
            <person name="Alvarado L."/>
            <person name="Arachchi H.M."/>
            <person name="Berlin A."/>
            <person name="Brown A."/>
            <person name="Chapman S.B."/>
            <person name="Chen Z."/>
            <person name="Dunbar C."/>
            <person name="Freedman E."/>
            <person name="Gearin G."/>
            <person name="Gellesch M."/>
            <person name="Goldberg J."/>
            <person name="Griggs A."/>
            <person name="Gujja S."/>
            <person name="Heiman D."/>
            <person name="Howarth C."/>
            <person name="Larson L."/>
            <person name="Lui A."/>
            <person name="MacDonald P.J.P."/>
            <person name="Mehta T."/>
            <person name="Montmayeur A."/>
            <person name="Murphy C."/>
            <person name="Neiman D."/>
            <person name="Pearson M."/>
            <person name="Priest M."/>
            <person name="Roberts A."/>
            <person name="Saif S."/>
            <person name="Shea T."/>
            <person name="Shenoy N."/>
            <person name="Sisk P."/>
            <person name="Stolte C."/>
            <person name="Sykes S."/>
            <person name="Yandava C."/>
            <person name="Wortman J."/>
            <person name="Nusbaum C."/>
            <person name="Birren B."/>
        </authorList>
    </citation>
    <scope>NUCLEOTIDE SEQUENCE</scope>
    <source>
        <strain evidence="2">R3-111a-1</strain>
    </source>
</reference>
<sequence length="98" mass="11050">MGGNLTVNAKENYAMGVEDSTKGVPTGHYEQYCILYIIIRYLARMRAREEFDRMGGDLDPQKRREMVTPQRGDTGTTQGPRRQAAGVIKPPRSDSLPY</sequence>
<dbReference type="VEuPathDB" id="FungiDB:GGTG_03417"/>